<evidence type="ECO:0000259" key="3">
    <source>
        <dbReference type="Pfam" id="PF00868"/>
    </source>
</evidence>
<feature type="region of interest" description="Disordered" evidence="2">
    <location>
        <begin position="10"/>
        <end position="48"/>
    </location>
</feature>
<dbReference type="PANTHER" id="PTHR11590:SF69">
    <property type="entry name" value="RE08173P"/>
    <property type="match status" value="1"/>
</dbReference>
<reference evidence="4" key="2">
    <citation type="submission" date="2023-05" db="EMBL/GenBank/DDBJ databases">
        <authorList>
            <person name="Fouks B."/>
        </authorList>
    </citation>
    <scope>NUCLEOTIDE SEQUENCE</scope>
    <source>
        <strain evidence="4">Stay&amp;Tobe</strain>
        <tissue evidence="4">Testes</tissue>
    </source>
</reference>
<evidence type="ECO:0000313" key="5">
    <source>
        <dbReference type="Proteomes" id="UP001233999"/>
    </source>
</evidence>
<dbReference type="GO" id="GO:0003810">
    <property type="term" value="F:protein-glutamine gamma-glutamyltransferase activity"/>
    <property type="evidence" value="ECO:0007669"/>
    <property type="project" value="TreeGrafter"/>
</dbReference>
<dbReference type="InterPro" id="IPR038765">
    <property type="entry name" value="Papain-like_cys_pep_sf"/>
</dbReference>
<dbReference type="SUPFAM" id="SSF54001">
    <property type="entry name" value="Cysteine proteinases"/>
    <property type="match status" value="1"/>
</dbReference>
<accession>A0AAD8ETS0</accession>
<dbReference type="SUPFAM" id="SSF81296">
    <property type="entry name" value="E set domains"/>
    <property type="match status" value="1"/>
</dbReference>
<dbReference type="Pfam" id="PF00868">
    <property type="entry name" value="Transglut_N"/>
    <property type="match status" value="1"/>
</dbReference>
<dbReference type="InterPro" id="IPR036985">
    <property type="entry name" value="Transglutaminase-like_sf"/>
</dbReference>
<keyword evidence="5" id="KW-1185">Reference proteome</keyword>
<feature type="domain" description="Transglutaminase N-terminal" evidence="3">
    <location>
        <begin position="59"/>
        <end position="181"/>
    </location>
</feature>
<dbReference type="InterPro" id="IPR013783">
    <property type="entry name" value="Ig-like_fold"/>
</dbReference>
<dbReference type="Gene3D" id="2.60.40.10">
    <property type="entry name" value="Immunoglobulins"/>
    <property type="match status" value="1"/>
</dbReference>
<evidence type="ECO:0000256" key="2">
    <source>
        <dbReference type="SAM" id="MobiDB-lite"/>
    </source>
</evidence>
<dbReference type="Gene3D" id="3.90.260.10">
    <property type="entry name" value="Transglutaminase-like"/>
    <property type="match status" value="1"/>
</dbReference>
<comment type="caution">
    <text evidence="4">The sequence shown here is derived from an EMBL/GenBank/DDBJ whole genome shotgun (WGS) entry which is preliminary data.</text>
</comment>
<protein>
    <recommendedName>
        <fullName evidence="3">Transglutaminase N-terminal domain-containing protein</fullName>
    </recommendedName>
</protein>
<organism evidence="4 5">
    <name type="scientific">Diploptera punctata</name>
    <name type="common">Pacific beetle cockroach</name>
    <dbReference type="NCBI Taxonomy" id="6984"/>
    <lineage>
        <taxon>Eukaryota</taxon>
        <taxon>Metazoa</taxon>
        <taxon>Ecdysozoa</taxon>
        <taxon>Arthropoda</taxon>
        <taxon>Hexapoda</taxon>
        <taxon>Insecta</taxon>
        <taxon>Pterygota</taxon>
        <taxon>Neoptera</taxon>
        <taxon>Polyneoptera</taxon>
        <taxon>Dictyoptera</taxon>
        <taxon>Blattodea</taxon>
        <taxon>Blaberoidea</taxon>
        <taxon>Blaberidae</taxon>
        <taxon>Diplopterinae</taxon>
        <taxon>Diploptera</taxon>
    </lineage>
</organism>
<dbReference type="PANTHER" id="PTHR11590">
    <property type="entry name" value="PROTEIN-GLUTAMINE GAMMA-GLUTAMYLTRANSFERASE"/>
    <property type="match status" value="1"/>
</dbReference>
<proteinExistence type="inferred from homology"/>
<evidence type="ECO:0000313" key="4">
    <source>
        <dbReference type="EMBL" id="KAJ9601814.1"/>
    </source>
</evidence>
<name>A0AAD8ETS0_DIPPU</name>
<comment type="similarity">
    <text evidence="1">Belongs to the transglutaminase superfamily. Transglutaminase family.</text>
</comment>
<dbReference type="InterPro" id="IPR001102">
    <property type="entry name" value="Transglutaminase_N"/>
</dbReference>
<reference evidence="4" key="1">
    <citation type="journal article" date="2023" name="IScience">
        <title>Live-bearing cockroach genome reveals convergent evolutionary mechanisms linked to viviparity in insects and beyond.</title>
        <authorList>
            <person name="Fouks B."/>
            <person name="Harrison M.C."/>
            <person name="Mikhailova A.A."/>
            <person name="Marchal E."/>
            <person name="English S."/>
            <person name="Carruthers M."/>
            <person name="Jennings E.C."/>
            <person name="Chiamaka E.L."/>
            <person name="Frigard R.A."/>
            <person name="Pippel M."/>
            <person name="Attardo G.M."/>
            <person name="Benoit J.B."/>
            <person name="Bornberg-Bauer E."/>
            <person name="Tobe S.S."/>
        </authorList>
    </citation>
    <scope>NUCLEOTIDE SEQUENCE</scope>
    <source>
        <strain evidence="4">Stay&amp;Tobe</strain>
    </source>
</reference>
<dbReference type="Proteomes" id="UP001233999">
    <property type="component" value="Unassembled WGS sequence"/>
</dbReference>
<dbReference type="AlphaFoldDB" id="A0AAD8ETS0"/>
<evidence type="ECO:0000256" key="1">
    <source>
        <dbReference type="ARBA" id="ARBA00005968"/>
    </source>
</evidence>
<gene>
    <name evidence="4" type="ORF">L9F63_000042</name>
</gene>
<sequence>MGKCFSSFQAVFKPNEANTPQSPPRRQSTRRPESLPKPPSVVDGPEKPVEGVEEVLVVKEVDLLLKENGLLHHTEQYDVMEREKDPLLVVRRGQGFVISITLSRGYNSEKDGISFIFTVQDAEKPSYGQGTLMAVPLLAKGTEPGTAWNAVLDSCTENMIRVKVTPAADAIVGKWKIDIDTKLKNDGAVSYSHKHPFYILFNPWCRQDQVFLEGEDLLQEYVLADTGLIWRGSYNRLRPCVWKFAQFEKDVLDCSLYLVSNVGKLTFAGRADPVKTSRVLSAAVNSPDDNGALMGNWGDDFGGGTPPTKWIGSMKILQKYYKDKKPVKYGQCWVFSGVLTTSKSHLFN</sequence>
<dbReference type="FunFam" id="2.60.40.10:FF:002167">
    <property type="entry name" value="Transglutaminase, isoform B"/>
    <property type="match status" value="1"/>
</dbReference>
<dbReference type="EMBL" id="JASPKZ010000002">
    <property type="protein sequence ID" value="KAJ9601814.1"/>
    <property type="molecule type" value="Genomic_DNA"/>
</dbReference>
<dbReference type="InterPro" id="IPR050779">
    <property type="entry name" value="Transglutaminase"/>
</dbReference>
<dbReference type="InterPro" id="IPR014756">
    <property type="entry name" value="Ig_E-set"/>
</dbReference>